<gene>
    <name evidence="2" type="ORF">CJ030_MR2G025686</name>
</gene>
<keyword evidence="3" id="KW-1185">Reference proteome</keyword>
<dbReference type="InterPro" id="IPR040256">
    <property type="entry name" value="At4g02000-like"/>
</dbReference>
<dbReference type="OrthoDB" id="1750790at2759"/>
<evidence type="ECO:0000313" key="3">
    <source>
        <dbReference type="Proteomes" id="UP000516437"/>
    </source>
</evidence>
<dbReference type="EMBL" id="RXIC02000020">
    <property type="protein sequence ID" value="KAB1223387.1"/>
    <property type="molecule type" value="Genomic_DNA"/>
</dbReference>
<dbReference type="AlphaFoldDB" id="A0A6A1WHQ5"/>
<evidence type="ECO:0000259" key="1">
    <source>
        <dbReference type="Pfam" id="PF14111"/>
    </source>
</evidence>
<protein>
    <recommendedName>
        <fullName evidence="1">DUF4283 domain-containing protein</fullName>
    </recommendedName>
</protein>
<accession>A0A6A1WHQ5</accession>
<comment type="caution">
    <text evidence="2">The sequence shown here is derived from an EMBL/GenBank/DDBJ whole genome shotgun (WGS) entry which is preliminary data.</text>
</comment>
<reference evidence="2 3" key="1">
    <citation type="journal article" date="2019" name="Plant Biotechnol. J.">
        <title>The red bayberry genome and genetic basis of sex determination.</title>
        <authorList>
            <person name="Jia H.M."/>
            <person name="Jia H.J."/>
            <person name="Cai Q.L."/>
            <person name="Wang Y."/>
            <person name="Zhao H.B."/>
            <person name="Yang W.F."/>
            <person name="Wang G.Y."/>
            <person name="Li Y.H."/>
            <person name="Zhan D.L."/>
            <person name="Shen Y.T."/>
            <person name="Niu Q.F."/>
            <person name="Chang L."/>
            <person name="Qiu J."/>
            <person name="Zhao L."/>
            <person name="Xie H.B."/>
            <person name="Fu W.Y."/>
            <person name="Jin J."/>
            <person name="Li X.W."/>
            <person name="Jiao Y."/>
            <person name="Zhou C.C."/>
            <person name="Tu T."/>
            <person name="Chai C.Y."/>
            <person name="Gao J.L."/>
            <person name="Fan L.J."/>
            <person name="van de Weg E."/>
            <person name="Wang J.Y."/>
            <person name="Gao Z.S."/>
        </authorList>
    </citation>
    <scope>NUCLEOTIDE SEQUENCE [LARGE SCALE GENOMIC DNA]</scope>
    <source>
        <tissue evidence="2">Leaves</tissue>
    </source>
</reference>
<sequence length="242" mass="27348">MDEIIETTKALSWNKLSGLLQPNKSRAQQNRKVSLVGRLLSKKVYPPYIIHPLIRTGWQFITDLRIEDAGPNRFLFTFPLTEDKERVRAQGPWNFKGYYMILREWNPNETIDELKLSMVEYWVQTWSAVALTDKMRGFPPVEKTASTSQEVKLQASGWTNPLSQRSIPGRLGTDPPQQVFFSRVEKLGAVVNSSQGQCIGVTVTPLLVPPLAIVVIPPFPSPHICQEKELAGTLPNLAFSIY</sequence>
<name>A0A6A1WHQ5_9ROSI</name>
<proteinExistence type="predicted"/>
<dbReference type="PANTHER" id="PTHR31286:SF178">
    <property type="entry name" value="DUF4283 DOMAIN-CONTAINING PROTEIN"/>
    <property type="match status" value="1"/>
</dbReference>
<dbReference type="PANTHER" id="PTHR31286">
    <property type="entry name" value="GLYCINE-RICH CELL WALL STRUCTURAL PROTEIN 1.8-LIKE"/>
    <property type="match status" value="1"/>
</dbReference>
<evidence type="ECO:0000313" key="2">
    <source>
        <dbReference type="EMBL" id="KAB1223387.1"/>
    </source>
</evidence>
<dbReference type="Pfam" id="PF14111">
    <property type="entry name" value="DUF4283"/>
    <property type="match status" value="1"/>
</dbReference>
<dbReference type="Proteomes" id="UP000516437">
    <property type="component" value="Chromosome 2"/>
</dbReference>
<organism evidence="2 3">
    <name type="scientific">Morella rubra</name>
    <name type="common">Chinese bayberry</name>
    <dbReference type="NCBI Taxonomy" id="262757"/>
    <lineage>
        <taxon>Eukaryota</taxon>
        <taxon>Viridiplantae</taxon>
        <taxon>Streptophyta</taxon>
        <taxon>Embryophyta</taxon>
        <taxon>Tracheophyta</taxon>
        <taxon>Spermatophyta</taxon>
        <taxon>Magnoliopsida</taxon>
        <taxon>eudicotyledons</taxon>
        <taxon>Gunneridae</taxon>
        <taxon>Pentapetalae</taxon>
        <taxon>rosids</taxon>
        <taxon>fabids</taxon>
        <taxon>Fagales</taxon>
        <taxon>Myricaceae</taxon>
        <taxon>Morella</taxon>
    </lineage>
</organism>
<dbReference type="InterPro" id="IPR025558">
    <property type="entry name" value="DUF4283"/>
</dbReference>
<feature type="domain" description="DUF4283" evidence="1">
    <location>
        <begin position="29"/>
        <end position="112"/>
    </location>
</feature>